<organism evidence="2 3">
    <name type="scientific">Epilithonimonas bovis DSM 19482</name>
    <dbReference type="NCBI Taxonomy" id="1121284"/>
    <lineage>
        <taxon>Bacteria</taxon>
        <taxon>Pseudomonadati</taxon>
        <taxon>Bacteroidota</taxon>
        <taxon>Flavobacteriia</taxon>
        <taxon>Flavobacteriales</taxon>
        <taxon>Weeksellaceae</taxon>
        <taxon>Chryseobacterium group</taxon>
        <taxon>Epilithonimonas</taxon>
    </lineage>
</organism>
<dbReference type="Proteomes" id="UP000187261">
    <property type="component" value="Unassembled WGS sequence"/>
</dbReference>
<keyword evidence="3" id="KW-1185">Reference proteome</keyword>
<dbReference type="PANTHER" id="PTHR33336">
    <property type="entry name" value="QUINOL MONOOXYGENASE YGIN-RELATED"/>
    <property type="match status" value="1"/>
</dbReference>
<dbReference type="EMBL" id="FTPU01000036">
    <property type="protein sequence ID" value="SIT97948.1"/>
    <property type="molecule type" value="Genomic_DNA"/>
</dbReference>
<reference evidence="3" key="1">
    <citation type="submission" date="2016-10" db="EMBL/GenBank/DDBJ databases">
        <authorList>
            <person name="Varghese N."/>
            <person name="Submissions S."/>
        </authorList>
    </citation>
    <scope>NUCLEOTIDE SEQUENCE [LARGE SCALE GENOMIC DNA]</scope>
    <source>
        <strain evidence="3">DSM 19482</strain>
    </source>
</reference>
<accession>A0A1U7Q0U6</accession>
<proteinExistence type="predicted"/>
<gene>
    <name evidence="2" type="ORF">SAMN05660493_02679</name>
</gene>
<dbReference type="Gene3D" id="3.30.70.100">
    <property type="match status" value="1"/>
</dbReference>
<name>A0A1U7Q0U6_9FLAO</name>
<dbReference type="STRING" id="1121284.SAMN05660493_02679"/>
<dbReference type="PANTHER" id="PTHR33336:SF15">
    <property type="entry name" value="ABM DOMAIN-CONTAINING PROTEIN"/>
    <property type="match status" value="1"/>
</dbReference>
<evidence type="ECO:0000313" key="3">
    <source>
        <dbReference type="Proteomes" id="UP000187261"/>
    </source>
</evidence>
<dbReference type="InterPro" id="IPR007138">
    <property type="entry name" value="ABM_dom"/>
</dbReference>
<dbReference type="Pfam" id="PF03992">
    <property type="entry name" value="ABM"/>
    <property type="match status" value="1"/>
</dbReference>
<keyword evidence="2" id="KW-0503">Monooxygenase</keyword>
<dbReference type="RefSeq" id="WP_076784062.1">
    <property type="nucleotide sequence ID" value="NZ_FTPU01000036.1"/>
</dbReference>
<dbReference type="InterPro" id="IPR050744">
    <property type="entry name" value="AI-2_Isomerase_LsrG"/>
</dbReference>
<dbReference type="SUPFAM" id="SSF54909">
    <property type="entry name" value="Dimeric alpha+beta barrel"/>
    <property type="match status" value="1"/>
</dbReference>
<dbReference type="GO" id="GO:0004497">
    <property type="term" value="F:monooxygenase activity"/>
    <property type="evidence" value="ECO:0007669"/>
    <property type="project" value="UniProtKB-KW"/>
</dbReference>
<feature type="domain" description="ABM" evidence="1">
    <location>
        <begin position="3"/>
        <end position="91"/>
    </location>
</feature>
<evidence type="ECO:0000259" key="1">
    <source>
        <dbReference type="PROSITE" id="PS51725"/>
    </source>
</evidence>
<protein>
    <submittedName>
        <fullName evidence="2">Quinol monooxygenase YgiN</fullName>
    </submittedName>
</protein>
<dbReference type="OrthoDB" id="9806189at2"/>
<dbReference type="InterPro" id="IPR011008">
    <property type="entry name" value="Dimeric_a/b-barrel"/>
</dbReference>
<dbReference type="AlphaFoldDB" id="A0A1U7Q0U6"/>
<sequence length="96" mass="11429">MTIYISAIIHIKENYIMDAIEVLKKMVIETRKEDGCIQYDLYEDHRNKGVFFLHEAWKSNEDLHIHQTSDHMMSFRENITPLLESPNKVYVGNQLF</sequence>
<keyword evidence="2" id="KW-0560">Oxidoreductase</keyword>
<evidence type="ECO:0000313" key="2">
    <source>
        <dbReference type="EMBL" id="SIT97948.1"/>
    </source>
</evidence>
<dbReference type="PROSITE" id="PS51725">
    <property type="entry name" value="ABM"/>
    <property type="match status" value="1"/>
</dbReference>